<keyword evidence="2" id="KW-1185">Reference proteome</keyword>
<organism evidence="1 2">
    <name type="scientific">Noviherbaspirillum album</name>
    <dbReference type="NCBI Taxonomy" id="3080276"/>
    <lineage>
        <taxon>Bacteria</taxon>
        <taxon>Pseudomonadati</taxon>
        <taxon>Pseudomonadota</taxon>
        <taxon>Betaproteobacteria</taxon>
        <taxon>Burkholderiales</taxon>
        <taxon>Oxalobacteraceae</taxon>
        <taxon>Noviherbaspirillum</taxon>
    </lineage>
</organism>
<name>A0ABU6JC68_9BURK</name>
<evidence type="ECO:0000313" key="2">
    <source>
        <dbReference type="Proteomes" id="UP001352263"/>
    </source>
</evidence>
<gene>
    <name evidence="1" type="ORF">RY831_16415</name>
</gene>
<sequence>MHINHNPSFSDLQGLYNIGGEGDRKSSLEEKVNAFAPTQSARADSSLEGRQIGVAGGDGKSGLSAAFAKIKDLFNRQTQIGEVRTPTESSPLLEARVSGKSTAGVTPKANDYVTALSTPKADSRILDARVVDKLMTHARQVGSPVSEQQVKEFVAVGERLLDSIRSADTGATGRGITVRDDQGRDHQISSNLHTTRAISWALMAQAAERDLSAPNDGTERKGNMVTEGSIVMKDPGNKLFDFLNSAPTSYGRASTHFNERMPSDAPKHKLFGTPLQRGIEDYQNMMPGKKGSLLFSNINPTSGAASRESEIFLKFEHGGTPDVFGSAGGGLAAIKRCLAHVVSTIASRRSHDGPSEGVQRKEHVHKDGLKASVWKPFESIVAGLKAEGILSKSAAKEAMAGAKKHGMESIENRLQALLNGELPIPKAVKEKLQLPESGSSVMDIVSPQLADQIRQLSAEMGSHRKALGDLETAAFGIGRRGAEVHLQI</sequence>
<evidence type="ECO:0000313" key="1">
    <source>
        <dbReference type="EMBL" id="MEC4720749.1"/>
    </source>
</evidence>
<accession>A0ABU6JC68</accession>
<dbReference type="Proteomes" id="UP001352263">
    <property type="component" value="Unassembled WGS sequence"/>
</dbReference>
<reference evidence="1 2" key="1">
    <citation type="submission" date="2023-10" db="EMBL/GenBank/DDBJ databases">
        <title>Noviherbaspirillum sp. CPCC 100848 genome assembly.</title>
        <authorList>
            <person name="Li X.Y."/>
            <person name="Fang X.M."/>
        </authorList>
    </citation>
    <scope>NUCLEOTIDE SEQUENCE [LARGE SCALE GENOMIC DNA]</scope>
    <source>
        <strain evidence="1 2">CPCC 100848</strain>
    </source>
</reference>
<comment type="caution">
    <text evidence="1">The sequence shown here is derived from an EMBL/GenBank/DDBJ whole genome shotgun (WGS) entry which is preliminary data.</text>
</comment>
<protein>
    <submittedName>
        <fullName evidence="1">Uncharacterized protein</fullName>
    </submittedName>
</protein>
<dbReference type="RefSeq" id="WP_326507465.1">
    <property type="nucleotide sequence ID" value="NZ_JAWIIV010000013.1"/>
</dbReference>
<proteinExistence type="predicted"/>
<dbReference type="EMBL" id="JAWIIV010000013">
    <property type="protein sequence ID" value="MEC4720749.1"/>
    <property type="molecule type" value="Genomic_DNA"/>
</dbReference>